<feature type="region of interest" description="Disordered" evidence="1">
    <location>
        <begin position="31"/>
        <end position="68"/>
    </location>
</feature>
<protein>
    <submittedName>
        <fullName evidence="2">Uncharacterized protein</fullName>
    </submittedName>
</protein>
<evidence type="ECO:0000313" key="2">
    <source>
        <dbReference type="EMBL" id="AEF40245.1"/>
    </source>
</evidence>
<dbReference type="HOGENOM" id="CLU_1444872_0_0_11"/>
<organism evidence="2 3">
    <name type="scientific">Hoyosella subflava (strain DSM 45089 / JCM 17490 / NBRC 109087 / DQS3-9A1)</name>
    <name type="common">Amycolicicoccus subflavus</name>
    <dbReference type="NCBI Taxonomy" id="443218"/>
    <lineage>
        <taxon>Bacteria</taxon>
        <taxon>Bacillati</taxon>
        <taxon>Actinomycetota</taxon>
        <taxon>Actinomycetes</taxon>
        <taxon>Mycobacteriales</taxon>
        <taxon>Hoyosellaceae</taxon>
        <taxon>Hoyosella</taxon>
    </lineage>
</organism>
<reference evidence="2 3" key="1">
    <citation type="journal article" date="2011" name="J. Bacteriol.">
        <title>Complete genome sequence of Amycolicicoccus subflavus DQS3-9A1T, an actinomycete isolated from crude oil-polluted soil.</title>
        <authorList>
            <person name="Cai M."/>
            <person name="Chen W.M."/>
            <person name="Nie Y."/>
            <person name="Chi C.Q."/>
            <person name="Wang Y.N."/>
            <person name="Tang Y.Q."/>
            <person name="Li G.Y."/>
            <person name="Wu X.L."/>
        </authorList>
    </citation>
    <scope>NUCLEOTIDE SEQUENCE [LARGE SCALE GENOMIC DNA]</scope>
    <source>
        <strain evidence="3">DSM 45089 / DQS3-9A1</strain>
    </source>
</reference>
<name>F6ELJ5_HOYSD</name>
<proteinExistence type="predicted"/>
<evidence type="ECO:0000313" key="3">
    <source>
        <dbReference type="Proteomes" id="UP000009235"/>
    </source>
</evidence>
<dbReference type="Proteomes" id="UP000009235">
    <property type="component" value="Chromosome"/>
</dbReference>
<gene>
    <name evidence="2" type="ordered locus">AS9A_1796</name>
</gene>
<dbReference type="STRING" id="443218.AS9A_1796"/>
<dbReference type="EMBL" id="CP002786">
    <property type="protein sequence ID" value="AEF40245.1"/>
    <property type="molecule type" value="Genomic_DNA"/>
</dbReference>
<keyword evidence="3" id="KW-1185">Reference proteome</keyword>
<accession>F6ELJ5</accession>
<dbReference type="AlphaFoldDB" id="F6ELJ5"/>
<evidence type="ECO:0000256" key="1">
    <source>
        <dbReference type="SAM" id="MobiDB-lite"/>
    </source>
</evidence>
<feature type="compositionally biased region" description="Acidic residues" evidence="1">
    <location>
        <begin position="42"/>
        <end position="64"/>
    </location>
</feature>
<dbReference type="KEGG" id="asd:AS9A_1796"/>
<sequence length="187" mass="21029">MRVIETGEAIANVESIEVEFIERSAIRVADEWDDAHQGSDAPEIDEPEPEADDSSAEAPDDDQLPGDREPLVVSFRAQDRPEFARFRLRLQLTTESVALSVDLYTQWNWREQRKVNEILPLEFFADYAYPRTFAMGNSTLSELGRSIGVYIGGPTGELESNIATDIRNDLGKEIRAQHQQLSSDESA</sequence>
<dbReference type="RefSeq" id="WP_013806594.1">
    <property type="nucleotide sequence ID" value="NC_015564.1"/>
</dbReference>